<reference evidence="3" key="1">
    <citation type="submission" date="2015-07" db="EMBL/GenBank/DDBJ databases">
        <title>Transcriptome Assembly of Anthurium amnicola.</title>
        <authorList>
            <person name="Suzuki J."/>
        </authorList>
    </citation>
    <scope>NUCLEOTIDE SEQUENCE</scope>
</reference>
<name>A0A1D1YJE1_9ARAE</name>
<feature type="region of interest" description="Disordered" evidence="1">
    <location>
        <begin position="477"/>
        <end position="580"/>
    </location>
</feature>
<organism evidence="3">
    <name type="scientific">Anthurium amnicola</name>
    <dbReference type="NCBI Taxonomy" id="1678845"/>
    <lineage>
        <taxon>Eukaryota</taxon>
        <taxon>Viridiplantae</taxon>
        <taxon>Streptophyta</taxon>
        <taxon>Embryophyta</taxon>
        <taxon>Tracheophyta</taxon>
        <taxon>Spermatophyta</taxon>
        <taxon>Magnoliopsida</taxon>
        <taxon>Liliopsida</taxon>
        <taxon>Araceae</taxon>
        <taxon>Pothoideae</taxon>
        <taxon>Potheae</taxon>
        <taxon>Anthurium</taxon>
    </lineage>
</organism>
<feature type="transmembrane region" description="Helical" evidence="2">
    <location>
        <begin position="49"/>
        <end position="75"/>
    </location>
</feature>
<feature type="transmembrane region" description="Helical" evidence="2">
    <location>
        <begin position="327"/>
        <end position="350"/>
    </location>
</feature>
<feature type="compositionally biased region" description="Basic and acidic residues" evidence="1">
    <location>
        <begin position="446"/>
        <end position="456"/>
    </location>
</feature>
<feature type="non-terminal residue" evidence="3">
    <location>
        <position position="580"/>
    </location>
</feature>
<feature type="transmembrane region" description="Helical" evidence="2">
    <location>
        <begin position="168"/>
        <end position="187"/>
    </location>
</feature>
<dbReference type="PANTHER" id="PTHR31787:SF3">
    <property type="entry name" value="FRIZZLED AND SMOOTHENED-LIKE PROTEIN H"/>
    <property type="match status" value="1"/>
</dbReference>
<feature type="compositionally biased region" description="Pro residues" evidence="1">
    <location>
        <begin position="530"/>
        <end position="540"/>
    </location>
</feature>
<feature type="compositionally biased region" description="Basic residues" evidence="1">
    <location>
        <begin position="431"/>
        <end position="445"/>
    </location>
</feature>
<evidence type="ECO:0000256" key="1">
    <source>
        <dbReference type="SAM" id="MobiDB-lite"/>
    </source>
</evidence>
<feature type="transmembrane region" description="Helical" evidence="2">
    <location>
        <begin position="267"/>
        <end position="287"/>
    </location>
</feature>
<feature type="region of interest" description="Disordered" evidence="1">
    <location>
        <begin position="373"/>
        <end position="460"/>
    </location>
</feature>
<dbReference type="Gene3D" id="1.20.1070.10">
    <property type="entry name" value="Rhodopsin 7-helix transmembrane proteins"/>
    <property type="match status" value="1"/>
</dbReference>
<feature type="compositionally biased region" description="Pro residues" evidence="1">
    <location>
        <begin position="477"/>
        <end position="514"/>
    </location>
</feature>
<dbReference type="PANTHER" id="PTHR31787">
    <property type="entry name" value="G-PROTEIN-COUPLED RECEPTOR GPCR FAMILY PROTEIN"/>
    <property type="match status" value="1"/>
</dbReference>
<evidence type="ECO:0000256" key="2">
    <source>
        <dbReference type="SAM" id="Phobius"/>
    </source>
</evidence>
<feature type="transmembrane region" description="Helical" evidence="2">
    <location>
        <begin position="87"/>
        <end position="106"/>
    </location>
</feature>
<sequence>MANVSDSYCPPTLIYDPKGSTKLHVQCLNDCCLQCPHSNNFYGEGKLKLLFTTLGCIGIIGVFLMIFLVLTFVVLPSTKNNPVIKKILLPFALSVLLFSAADFFSVDQESTQCASDIEQATIHDNKRCAAQAFFELSGAYAVALWASILIINLHMLSVWRSDFVMRNITYFHVPVWIMVFLAAFLPMILNEVESGGFCFISQKASPIFFYILSFIFPVCILHLVTLAYMAKVSNRANRGQKEGRISFSETQVLFVHIRHIIRVQWRAFMGAAFMLVVYVTDVFYFIFITRTVVITQDNNWIPEWAECLRETNGDLNYCASYAKVPSFVLQVIVLTLNRSVGVVIFLIFAAKKSVFKEWIQLLTRKSGENSMVRLSSTSDVHGSRKSSIAKRSRIEDPERGQSKGTKKSPELRKVEYRQRNLGNRKDERPRNRQASRKSGRNRSRHATRETRTRARNGESITGLIVNVAPLVPSSIPASPPLSSPASPPLSSPASPPLSSPASPPLSSPASPPLSSPTFTPSNFILSPPKLYLPPPPPFDPPTSLSPRPRRVYSPAQNDDTTSSNALQPSISQMSDVPSTE</sequence>
<feature type="transmembrane region" description="Helical" evidence="2">
    <location>
        <begin position="207"/>
        <end position="230"/>
    </location>
</feature>
<keyword evidence="2" id="KW-0472">Membrane</keyword>
<dbReference type="AlphaFoldDB" id="A0A1D1YJE1"/>
<dbReference type="InterPro" id="IPR050949">
    <property type="entry name" value="GPCR_Fz/Smo-like"/>
</dbReference>
<gene>
    <name evidence="3" type="primary">fslP</name>
    <name evidence="3" type="ORF">g.22446</name>
</gene>
<dbReference type="EMBL" id="GDJX01013196">
    <property type="protein sequence ID" value="JAT54740.1"/>
    <property type="molecule type" value="Transcribed_RNA"/>
</dbReference>
<keyword evidence="2" id="KW-1133">Transmembrane helix</keyword>
<feature type="compositionally biased region" description="Basic and acidic residues" evidence="1">
    <location>
        <begin position="392"/>
        <end position="430"/>
    </location>
</feature>
<proteinExistence type="predicted"/>
<accession>A0A1D1YJE1</accession>
<protein>
    <submittedName>
        <fullName evidence="3">Frizzled and smoothened-like protein P</fullName>
    </submittedName>
</protein>
<dbReference type="SUPFAM" id="SSF81321">
    <property type="entry name" value="Family A G protein-coupled receptor-like"/>
    <property type="match status" value="1"/>
</dbReference>
<evidence type="ECO:0000313" key="3">
    <source>
        <dbReference type="EMBL" id="JAT54740.1"/>
    </source>
</evidence>
<keyword evidence="2" id="KW-0812">Transmembrane</keyword>
<feature type="compositionally biased region" description="Polar residues" evidence="1">
    <location>
        <begin position="554"/>
        <end position="580"/>
    </location>
</feature>
<feature type="transmembrane region" description="Helical" evidence="2">
    <location>
        <begin position="139"/>
        <end position="156"/>
    </location>
</feature>